<dbReference type="SUPFAM" id="SSF53474">
    <property type="entry name" value="alpha/beta-Hydrolases"/>
    <property type="match status" value="1"/>
</dbReference>
<evidence type="ECO:0000313" key="13">
    <source>
        <dbReference type="EMBL" id="NJC32772.1"/>
    </source>
</evidence>
<protein>
    <recommendedName>
        <fullName evidence="5">Proline iminopeptidase</fullName>
        <ecNumber evidence="4">3.4.11.5</ecNumber>
    </recommendedName>
    <alternativeName>
        <fullName evidence="10">Prolyl aminopeptidase</fullName>
    </alternativeName>
</protein>
<evidence type="ECO:0000256" key="2">
    <source>
        <dbReference type="ARBA" id="ARBA00004496"/>
    </source>
</evidence>
<dbReference type="InterPro" id="IPR000073">
    <property type="entry name" value="AB_hydrolase_1"/>
</dbReference>
<dbReference type="PANTHER" id="PTHR43722:SF1">
    <property type="entry name" value="PROLINE IMINOPEPTIDASE"/>
    <property type="match status" value="1"/>
</dbReference>
<evidence type="ECO:0000256" key="6">
    <source>
        <dbReference type="ARBA" id="ARBA00022438"/>
    </source>
</evidence>
<feature type="signal peptide" evidence="11">
    <location>
        <begin position="1"/>
        <end position="22"/>
    </location>
</feature>
<dbReference type="PRINTS" id="PR00793">
    <property type="entry name" value="PROAMNOPTASE"/>
</dbReference>
<dbReference type="EC" id="3.4.11.5" evidence="4"/>
<keyword evidence="6" id="KW-0031">Aminopeptidase</keyword>
<gene>
    <name evidence="13" type="ORF">GGR88_000246</name>
</gene>
<evidence type="ECO:0000256" key="4">
    <source>
        <dbReference type="ARBA" id="ARBA00012568"/>
    </source>
</evidence>
<keyword evidence="14" id="KW-1185">Reference proteome</keyword>
<name>A0ABX0XHG2_9SPHN</name>
<dbReference type="Pfam" id="PF00561">
    <property type="entry name" value="Abhydrolase_1"/>
    <property type="match status" value="1"/>
</dbReference>
<comment type="similarity">
    <text evidence="3">Belongs to the peptidase S33 family.</text>
</comment>
<organism evidence="13 14">
    <name type="scientific">Sphingomonas jejuensis</name>
    <dbReference type="NCBI Taxonomy" id="904715"/>
    <lineage>
        <taxon>Bacteria</taxon>
        <taxon>Pseudomonadati</taxon>
        <taxon>Pseudomonadota</taxon>
        <taxon>Alphaproteobacteria</taxon>
        <taxon>Sphingomonadales</taxon>
        <taxon>Sphingomonadaceae</taxon>
        <taxon>Sphingomonas</taxon>
    </lineage>
</organism>
<evidence type="ECO:0000256" key="11">
    <source>
        <dbReference type="SAM" id="SignalP"/>
    </source>
</evidence>
<dbReference type="InterPro" id="IPR029058">
    <property type="entry name" value="AB_hydrolase_fold"/>
</dbReference>
<dbReference type="PANTHER" id="PTHR43722">
    <property type="entry name" value="PROLINE IMINOPEPTIDASE"/>
    <property type="match status" value="1"/>
</dbReference>
<evidence type="ECO:0000256" key="3">
    <source>
        <dbReference type="ARBA" id="ARBA00010088"/>
    </source>
</evidence>
<accession>A0ABX0XHG2</accession>
<dbReference type="Proteomes" id="UP000734218">
    <property type="component" value="Unassembled WGS sequence"/>
</dbReference>
<comment type="subcellular location">
    <subcellularLocation>
        <location evidence="2">Cytoplasm</location>
    </subcellularLocation>
</comment>
<sequence>MKMMMWLVALWLAAAVAGGAAAAEPAARTPPADVSDTADPFAPARAIVADVQRIVAPEGIDETLTLTLGGTRQVVNIRGADRGNPILIYIHGGPGSVEMPMAWTFQHPWEDFFTVVQWDQRGAGRSFPLNDPAAIAPTLSVERYRDDAIELIEQLRARLGQPKMFVLGHSFGSTVGLAVAAARPDLLHAYIGMGQMIDVRENERVGMARTLTIARERGDVAAIHAIEALRPYPDSGPFTIEQADAWRTHANRYGSLAAFRPDADFYFNATKLSPLYTPADRSAWSRGSAFTVATLWPRIADLSFASLHRVEIPVMLLMGARDSTTPSEIAERWLVRLSAPGRTACRFANSGHLPMIEEPGKTLLALLAIRRIARPEEAAAVPAYCEQLR</sequence>
<evidence type="ECO:0000256" key="7">
    <source>
        <dbReference type="ARBA" id="ARBA00022490"/>
    </source>
</evidence>
<evidence type="ECO:0000256" key="8">
    <source>
        <dbReference type="ARBA" id="ARBA00022670"/>
    </source>
</evidence>
<evidence type="ECO:0000256" key="10">
    <source>
        <dbReference type="ARBA" id="ARBA00029605"/>
    </source>
</evidence>
<evidence type="ECO:0000256" key="5">
    <source>
        <dbReference type="ARBA" id="ARBA00021843"/>
    </source>
</evidence>
<comment type="catalytic activity">
    <reaction evidence="1">
        <text>Release of N-terminal proline from a peptide.</text>
        <dbReference type="EC" id="3.4.11.5"/>
    </reaction>
</comment>
<comment type="caution">
    <text evidence="13">The sequence shown here is derived from an EMBL/GenBank/DDBJ whole genome shotgun (WGS) entry which is preliminary data.</text>
</comment>
<dbReference type="RefSeq" id="WP_245196405.1">
    <property type="nucleotide sequence ID" value="NZ_JAATJE010000001.1"/>
</dbReference>
<keyword evidence="7" id="KW-0963">Cytoplasm</keyword>
<dbReference type="EMBL" id="JAATJE010000001">
    <property type="protein sequence ID" value="NJC32772.1"/>
    <property type="molecule type" value="Genomic_DNA"/>
</dbReference>
<evidence type="ECO:0000256" key="9">
    <source>
        <dbReference type="ARBA" id="ARBA00022801"/>
    </source>
</evidence>
<feature type="domain" description="AB hydrolase-1" evidence="12">
    <location>
        <begin position="85"/>
        <end position="359"/>
    </location>
</feature>
<evidence type="ECO:0000313" key="14">
    <source>
        <dbReference type="Proteomes" id="UP000734218"/>
    </source>
</evidence>
<feature type="chain" id="PRO_5046678581" description="Proline iminopeptidase" evidence="11">
    <location>
        <begin position="23"/>
        <end position="389"/>
    </location>
</feature>
<dbReference type="Gene3D" id="3.40.50.1820">
    <property type="entry name" value="alpha/beta hydrolase"/>
    <property type="match status" value="1"/>
</dbReference>
<dbReference type="InterPro" id="IPR005944">
    <property type="entry name" value="Pro_iminopeptidase"/>
</dbReference>
<dbReference type="InterPro" id="IPR002410">
    <property type="entry name" value="Peptidase_S33"/>
</dbReference>
<evidence type="ECO:0000259" key="12">
    <source>
        <dbReference type="Pfam" id="PF00561"/>
    </source>
</evidence>
<proteinExistence type="inferred from homology"/>
<keyword evidence="11" id="KW-0732">Signal</keyword>
<evidence type="ECO:0000256" key="1">
    <source>
        <dbReference type="ARBA" id="ARBA00001585"/>
    </source>
</evidence>
<keyword evidence="8" id="KW-0645">Protease</keyword>
<keyword evidence="9" id="KW-0378">Hydrolase</keyword>
<reference evidence="13 14" key="1">
    <citation type="submission" date="2020-03" db="EMBL/GenBank/DDBJ databases">
        <title>Genomic Encyclopedia of Type Strains, Phase IV (KMG-IV): sequencing the most valuable type-strain genomes for metagenomic binning, comparative biology and taxonomic classification.</title>
        <authorList>
            <person name="Goeker M."/>
        </authorList>
    </citation>
    <scope>NUCLEOTIDE SEQUENCE [LARGE SCALE GENOMIC DNA]</scope>
    <source>
        <strain evidence="13 14">DSM 27651</strain>
    </source>
</reference>